<dbReference type="EMBL" id="VCGU01000007">
    <property type="protein sequence ID" value="TRY73322.1"/>
    <property type="molecule type" value="Genomic_DNA"/>
</dbReference>
<dbReference type="Gene3D" id="3.40.30.10">
    <property type="entry name" value="Glutaredoxin"/>
    <property type="match status" value="1"/>
</dbReference>
<feature type="region of interest" description="Disordered" evidence="1">
    <location>
        <begin position="29"/>
        <end position="163"/>
    </location>
</feature>
<dbReference type="InterPro" id="IPR002109">
    <property type="entry name" value="Glutaredoxin"/>
</dbReference>
<dbReference type="PANTHER" id="PTHR46990:SF1">
    <property type="entry name" value="GLUTAREDOXIN DOMAIN-CONTAINING CYSTEINE-RICH PROTEIN 1"/>
    <property type="match status" value="1"/>
</dbReference>
<evidence type="ECO:0000259" key="2">
    <source>
        <dbReference type="Pfam" id="PF00462"/>
    </source>
</evidence>
<evidence type="ECO:0000256" key="1">
    <source>
        <dbReference type="SAM" id="MobiDB-lite"/>
    </source>
</evidence>
<dbReference type="AlphaFoldDB" id="A0A553P6M0"/>
<dbReference type="Proteomes" id="UP000318571">
    <property type="component" value="Chromosome 3"/>
</dbReference>
<evidence type="ECO:0000313" key="3">
    <source>
        <dbReference type="EMBL" id="TRY73322.1"/>
    </source>
</evidence>
<dbReference type="InterPro" id="IPR042797">
    <property type="entry name" value="GRXCR1"/>
</dbReference>
<keyword evidence="4" id="KW-1185">Reference proteome</keyword>
<dbReference type="PROSITE" id="PS51354">
    <property type="entry name" value="GLUTAREDOXIN_2"/>
    <property type="match status" value="1"/>
</dbReference>
<organism evidence="3 4">
    <name type="scientific">Tigriopus californicus</name>
    <name type="common">Marine copepod</name>
    <dbReference type="NCBI Taxonomy" id="6832"/>
    <lineage>
        <taxon>Eukaryota</taxon>
        <taxon>Metazoa</taxon>
        <taxon>Ecdysozoa</taxon>
        <taxon>Arthropoda</taxon>
        <taxon>Crustacea</taxon>
        <taxon>Multicrustacea</taxon>
        <taxon>Hexanauplia</taxon>
        <taxon>Copepoda</taxon>
        <taxon>Harpacticoida</taxon>
        <taxon>Harpacticidae</taxon>
        <taxon>Tigriopus</taxon>
    </lineage>
</organism>
<gene>
    <name evidence="3" type="ORF">TCAL_01916</name>
</gene>
<dbReference type="OrthoDB" id="423313at2759"/>
<evidence type="ECO:0000313" key="4">
    <source>
        <dbReference type="Proteomes" id="UP000318571"/>
    </source>
</evidence>
<dbReference type="SUPFAM" id="SSF52833">
    <property type="entry name" value="Thioredoxin-like"/>
    <property type="match status" value="1"/>
</dbReference>
<feature type="domain" description="Glutaredoxin" evidence="2">
    <location>
        <begin position="342"/>
        <end position="407"/>
    </location>
</feature>
<comment type="caution">
    <text evidence="3">The sequence shown here is derived from an EMBL/GenBank/DDBJ whole genome shotgun (WGS) entry which is preliminary data.</text>
</comment>
<dbReference type="InterPro" id="IPR036249">
    <property type="entry name" value="Thioredoxin-like_sf"/>
</dbReference>
<dbReference type="Pfam" id="PF00462">
    <property type="entry name" value="Glutaredoxin"/>
    <property type="match status" value="1"/>
</dbReference>
<sequence>MTRKKRVAPDPPISANVNDLTFFGSIRNSWNGFNKFSESPIENNHDRAPTPPPKNRGGTMKSTRNKRPPPPPPPIQTQLGLQCESPCSEIEEASSSCMSPSRFSSSGSNPQSGHTSPSVDDSGVNSDSDRPRSSASSQDSSQLRPRLFSRTSQDSLSEEVEDEAAASINRTLRHLTTLRDEMIAPPPPPEFSDFGSEPLSLLSNTSASSLRSSGSSQLDLIQAARGTLKKRHDDEQFLEKSLRDRLQQSLAISEYEEDYSNITSHFGHVEQVGEANGHETFAGVRFAPELVDPEEGGFKDVTIRSQRGTIRGVKNRVRRGIATFLRDPNKKNFTELETGKVVVYITTLGVLRDTYARCVKVRQILRTHLIKVEERDVFMSRENQLELMERTEQPYLEVPKVFVEGRYLGDAEVIENLNEQGELKHILKPFKCYSVTVECQKCGGFRMLPCQVCSGSKKSLHRNNFTESFVALRCSHCDDSALVKCDLCAR</sequence>
<feature type="compositionally biased region" description="Low complexity" evidence="1">
    <location>
        <begin position="133"/>
        <end position="145"/>
    </location>
</feature>
<reference evidence="3 4" key="1">
    <citation type="journal article" date="2018" name="Nat. Ecol. Evol.">
        <title>Genomic signatures of mitonuclear coevolution across populations of Tigriopus californicus.</title>
        <authorList>
            <person name="Barreto F.S."/>
            <person name="Watson E.T."/>
            <person name="Lima T.G."/>
            <person name="Willett C.S."/>
            <person name="Edmands S."/>
            <person name="Li W."/>
            <person name="Burton R.S."/>
        </authorList>
    </citation>
    <scope>NUCLEOTIDE SEQUENCE [LARGE SCALE GENOMIC DNA]</scope>
    <source>
        <strain evidence="3 4">San Diego</strain>
    </source>
</reference>
<dbReference type="STRING" id="6832.A0A553P6M0"/>
<dbReference type="Pfam" id="PF23733">
    <property type="entry name" value="GRXCR1-2_C"/>
    <property type="match status" value="1"/>
</dbReference>
<protein>
    <recommendedName>
        <fullName evidence="2">Glutaredoxin domain-containing protein</fullName>
    </recommendedName>
</protein>
<feature type="compositionally biased region" description="Low complexity" evidence="1">
    <location>
        <begin position="94"/>
        <end position="126"/>
    </location>
</feature>
<proteinExistence type="predicted"/>
<accession>A0A553P6M0</accession>
<dbReference type="GO" id="GO:0007605">
    <property type="term" value="P:sensory perception of sound"/>
    <property type="evidence" value="ECO:0007669"/>
    <property type="project" value="InterPro"/>
</dbReference>
<dbReference type="PANTHER" id="PTHR46990">
    <property type="entry name" value="GLUTAREDOXIN DOMAIN-CONTAINING CYSTEINE-RICH PROTEIN 1"/>
    <property type="match status" value="1"/>
</dbReference>
<feature type="compositionally biased region" description="Polar residues" evidence="1">
    <location>
        <begin position="29"/>
        <end position="42"/>
    </location>
</feature>
<name>A0A553P6M0_TIGCA</name>